<sequence>MNFLLLILNLFLLLFLISISNGYNLDQSNVGNLKNYLYYNVEVAKRDINRFNDILDRIKRAKKKTTTTERPQDLESLDDRKHQETTKATEKKSNKKNESKGGKKKKNKTNNNNDSNQNLESLNSGEFQDLELGKGDFSNISSPGEGTGGNTSNKTIKKSKKKDKGSQKHKKNTSTVPTNSFESGGKQKASNTKQITFLLDTNTEINGSSEL</sequence>
<accession>A0A0N5BDS8</accession>
<feature type="signal peptide" evidence="2">
    <location>
        <begin position="1"/>
        <end position="22"/>
    </location>
</feature>
<proteinExistence type="predicted"/>
<feature type="compositionally biased region" description="Basic residues" evidence="1">
    <location>
        <begin position="155"/>
        <end position="172"/>
    </location>
</feature>
<feature type="compositionally biased region" description="Polar residues" evidence="1">
    <location>
        <begin position="173"/>
        <end position="211"/>
    </location>
</feature>
<evidence type="ECO:0000256" key="2">
    <source>
        <dbReference type="SAM" id="SignalP"/>
    </source>
</evidence>
<dbReference type="Proteomes" id="UP000046392">
    <property type="component" value="Unplaced"/>
</dbReference>
<evidence type="ECO:0000313" key="3">
    <source>
        <dbReference type="Proteomes" id="UP000046392"/>
    </source>
</evidence>
<feature type="compositionally biased region" description="Basic and acidic residues" evidence="1">
    <location>
        <begin position="66"/>
        <end position="101"/>
    </location>
</feature>
<dbReference type="AlphaFoldDB" id="A0A0N5BDS8"/>
<evidence type="ECO:0000313" key="4">
    <source>
        <dbReference type="WBParaSite" id="SPAL_0000416025.1"/>
    </source>
</evidence>
<keyword evidence="2" id="KW-0732">Signal</keyword>
<feature type="compositionally biased region" description="Low complexity" evidence="1">
    <location>
        <begin position="109"/>
        <end position="123"/>
    </location>
</feature>
<protein>
    <submittedName>
        <fullName evidence="4">Uncharacterized protein</fullName>
    </submittedName>
</protein>
<reference evidence="4" key="1">
    <citation type="submission" date="2017-02" db="UniProtKB">
        <authorList>
            <consortium name="WormBaseParasite"/>
        </authorList>
    </citation>
    <scope>IDENTIFICATION</scope>
</reference>
<keyword evidence="3" id="KW-1185">Reference proteome</keyword>
<dbReference type="WBParaSite" id="SPAL_0000416025.1">
    <property type="protein sequence ID" value="SPAL_0000416025.1"/>
    <property type="gene ID" value="SPAL_0000416025"/>
</dbReference>
<evidence type="ECO:0000256" key="1">
    <source>
        <dbReference type="SAM" id="MobiDB-lite"/>
    </source>
</evidence>
<organism evidence="3 4">
    <name type="scientific">Strongyloides papillosus</name>
    <name type="common">Intestinal threadworm</name>
    <dbReference type="NCBI Taxonomy" id="174720"/>
    <lineage>
        <taxon>Eukaryota</taxon>
        <taxon>Metazoa</taxon>
        <taxon>Ecdysozoa</taxon>
        <taxon>Nematoda</taxon>
        <taxon>Chromadorea</taxon>
        <taxon>Rhabditida</taxon>
        <taxon>Tylenchina</taxon>
        <taxon>Panagrolaimomorpha</taxon>
        <taxon>Strongyloidoidea</taxon>
        <taxon>Strongyloididae</taxon>
        <taxon>Strongyloides</taxon>
    </lineage>
</organism>
<name>A0A0N5BDS8_STREA</name>
<feature type="chain" id="PRO_5005894424" evidence="2">
    <location>
        <begin position="23"/>
        <end position="211"/>
    </location>
</feature>
<feature type="region of interest" description="Disordered" evidence="1">
    <location>
        <begin position="62"/>
        <end position="211"/>
    </location>
</feature>